<sequence>MLTQHHPTVFIASGSQNKHNAEYDVKVHGVIQSLGEACDLIICNNRCSNIWGTLVIEFSYFGWHIYDETHHLPDETSYLVSRGGFIQVRILTMKMFDANKHEFTCIRFDFNFGLASSVADS</sequence>
<organism evidence="1 2">
    <name type="scientific">Gossypium raimondii</name>
    <name type="common">Peruvian cotton</name>
    <name type="synonym">Gossypium klotzschianum subsp. raimondii</name>
    <dbReference type="NCBI Taxonomy" id="29730"/>
    <lineage>
        <taxon>Eukaryota</taxon>
        <taxon>Viridiplantae</taxon>
        <taxon>Streptophyta</taxon>
        <taxon>Embryophyta</taxon>
        <taxon>Tracheophyta</taxon>
        <taxon>Spermatophyta</taxon>
        <taxon>Magnoliopsida</taxon>
        <taxon>eudicotyledons</taxon>
        <taxon>Gunneridae</taxon>
        <taxon>Pentapetalae</taxon>
        <taxon>rosids</taxon>
        <taxon>malvids</taxon>
        <taxon>Malvales</taxon>
        <taxon>Malvaceae</taxon>
        <taxon>Malvoideae</taxon>
        <taxon>Gossypium</taxon>
    </lineage>
</organism>
<proteinExistence type="predicted"/>
<evidence type="ECO:0000313" key="1">
    <source>
        <dbReference type="EMBL" id="KJB36245.1"/>
    </source>
</evidence>
<dbReference type="eggNOG" id="KOG4680">
    <property type="taxonomic scope" value="Eukaryota"/>
</dbReference>
<gene>
    <name evidence="1" type="ORF">B456_006G148200</name>
</gene>
<reference evidence="1 2" key="1">
    <citation type="journal article" date="2012" name="Nature">
        <title>Repeated polyploidization of Gossypium genomes and the evolution of spinnable cotton fibres.</title>
        <authorList>
            <person name="Paterson A.H."/>
            <person name="Wendel J.F."/>
            <person name="Gundlach H."/>
            <person name="Guo H."/>
            <person name="Jenkins J."/>
            <person name="Jin D."/>
            <person name="Llewellyn D."/>
            <person name="Showmaker K.C."/>
            <person name="Shu S."/>
            <person name="Udall J."/>
            <person name="Yoo M.J."/>
            <person name="Byers R."/>
            <person name="Chen W."/>
            <person name="Doron-Faigenboim A."/>
            <person name="Duke M.V."/>
            <person name="Gong L."/>
            <person name="Grimwood J."/>
            <person name="Grover C."/>
            <person name="Grupp K."/>
            <person name="Hu G."/>
            <person name="Lee T.H."/>
            <person name="Li J."/>
            <person name="Lin L."/>
            <person name="Liu T."/>
            <person name="Marler B.S."/>
            <person name="Page J.T."/>
            <person name="Roberts A.W."/>
            <person name="Romanel E."/>
            <person name="Sanders W.S."/>
            <person name="Szadkowski E."/>
            <person name="Tan X."/>
            <person name="Tang H."/>
            <person name="Xu C."/>
            <person name="Wang J."/>
            <person name="Wang Z."/>
            <person name="Zhang D."/>
            <person name="Zhang L."/>
            <person name="Ashrafi H."/>
            <person name="Bedon F."/>
            <person name="Bowers J.E."/>
            <person name="Brubaker C.L."/>
            <person name="Chee P.W."/>
            <person name="Das S."/>
            <person name="Gingle A.R."/>
            <person name="Haigler C.H."/>
            <person name="Harker D."/>
            <person name="Hoffmann L.V."/>
            <person name="Hovav R."/>
            <person name="Jones D.C."/>
            <person name="Lemke C."/>
            <person name="Mansoor S."/>
            <person name="ur Rahman M."/>
            <person name="Rainville L.N."/>
            <person name="Rambani A."/>
            <person name="Reddy U.K."/>
            <person name="Rong J.K."/>
            <person name="Saranga Y."/>
            <person name="Scheffler B.E."/>
            <person name="Scheffler J.A."/>
            <person name="Stelly D.M."/>
            <person name="Triplett B.A."/>
            <person name="Van Deynze A."/>
            <person name="Vaslin M.F."/>
            <person name="Waghmare V.N."/>
            <person name="Walford S.A."/>
            <person name="Wright R.J."/>
            <person name="Zaki E.A."/>
            <person name="Zhang T."/>
            <person name="Dennis E.S."/>
            <person name="Mayer K.F."/>
            <person name="Peterson D.G."/>
            <person name="Rokhsar D.S."/>
            <person name="Wang X."/>
            <person name="Schmutz J."/>
        </authorList>
    </citation>
    <scope>NUCLEOTIDE SEQUENCE [LARGE SCALE GENOMIC DNA]</scope>
</reference>
<dbReference type="EMBL" id="CM001745">
    <property type="protein sequence ID" value="KJB36245.1"/>
    <property type="molecule type" value="Genomic_DNA"/>
</dbReference>
<accession>A0A0D2SY29</accession>
<protein>
    <submittedName>
        <fullName evidence="1">Uncharacterized protein</fullName>
    </submittedName>
</protein>
<dbReference type="Proteomes" id="UP000032304">
    <property type="component" value="Chromosome 6"/>
</dbReference>
<dbReference type="Gramene" id="KJB36245">
    <property type="protein sequence ID" value="KJB36245"/>
    <property type="gene ID" value="B456_006G148200"/>
</dbReference>
<keyword evidence="2" id="KW-1185">Reference proteome</keyword>
<evidence type="ECO:0000313" key="2">
    <source>
        <dbReference type="Proteomes" id="UP000032304"/>
    </source>
</evidence>
<name>A0A0D2SY29_GOSRA</name>
<dbReference type="AlphaFoldDB" id="A0A0D2SY29"/>